<dbReference type="RefSeq" id="WP_055396043.1">
    <property type="nucleotide sequence ID" value="NZ_LCTZ01000002.1"/>
</dbReference>
<dbReference type="PROSITE" id="PS51707">
    <property type="entry name" value="CYTH"/>
    <property type="match status" value="1"/>
</dbReference>
<dbReference type="EMBL" id="LCTZ01000002">
    <property type="protein sequence ID" value="KQC30761.1"/>
    <property type="molecule type" value="Genomic_DNA"/>
</dbReference>
<organism evidence="2 3">
    <name type="scientific">Flagellimonas eckloniae</name>
    <dbReference type="NCBI Taxonomy" id="346185"/>
    <lineage>
        <taxon>Bacteria</taxon>
        <taxon>Pseudomonadati</taxon>
        <taxon>Bacteroidota</taxon>
        <taxon>Flavobacteriia</taxon>
        <taxon>Flavobacteriales</taxon>
        <taxon>Flavobacteriaceae</taxon>
        <taxon>Flagellimonas</taxon>
    </lineage>
</organism>
<evidence type="ECO:0000313" key="3">
    <source>
        <dbReference type="Proteomes" id="UP000050827"/>
    </source>
</evidence>
<dbReference type="InterPro" id="IPR033469">
    <property type="entry name" value="CYTH-like_dom_sf"/>
</dbReference>
<dbReference type="PIRSF" id="PIRSF016487">
    <property type="entry name" value="CYTH_UCP016487"/>
    <property type="match status" value="1"/>
</dbReference>
<dbReference type="InterPro" id="IPR012042">
    <property type="entry name" value="NeuTTM/CthTTM-like"/>
</dbReference>
<protein>
    <submittedName>
        <fullName evidence="2">Adenylate cyclase</fullName>
    </submittedName>
</protein>
<dbReference type="InterPro" id="IPR023577">
    <property type="entry name" value="CYTH_domain"/>
</dbReference>
<dbReference type="Gene3D" id="2.40.320.10">
    <property type="entry name" value="Hypothetical Protein Pfu-838710-001"/>
    <property type="match status" value="1"/>
</dbReference>
<feature type="domain" description="CYTH" evidence="1">
    <location>
        <begin position="3"/>
        <end position="151"/>
    </location>
</feature>
<keyword evidence="3" id="KW-1185">Reference proteome</keyword>
<dbReference type="AlphaFoldDB" id="A0A0Q1C0S1"/>
<evidence type="ECO:0000259" key="1">
    <source>
        <dbReference type="PROSITE" id="PS51707"/>
    </source>
</evidence>
<dbReference type="PANTHER" id="PTHR40114">
    <property type="entry name" value="SLR0698 PROTEIN"/>
    <property type="match status" value="1"/>
</dbReference>
<dbReference type="SUPFAM" id="SSF55154">
    <property type="entry name" value="CYTH-like phosphatases"/>
    <property type="match status" value="1"/>
</dbReference>
<dbReference type="Proteomes" id="UP000050827">
    <property type="component" value="Unassembled WGS sequence"/>
</dbReference>
<reference evidence="2 3" key="1">
    <citation type="submission" date="2015-04" db="EMBL/GenBank/DDBJ databases">
        <title>Complete genome of flavobacterium.</title>
        <authorList>
            <person name="Kwon Y.M."/>
            <person name="Kim S.-J."/>
        </authorList>
    </citation>
    <scope>NUCLEOTIDE SEQUENCE [LARGE SCALE GENOMIC DNA]</scope>
    <source>
        <strain evidence="2 3">DK169</strain>
    </source>
</reference>
<evidence type="ECO:0000313" key="2">
    <source>
        <dbReference type="EMBL" id="KQC30761.1"/>
    </source>
</evidence>
<gene>
    <name evidence="2" type="ORF">AAY42_13365</name>
</gene>
<dbReference type="OrthoDB" id="9805588at2"/>
<dbReference type="PANTHER" id="PTHR40114:SF1">
    <property type="entry name" value="SLR0698 PROTEIN"/>
    <property type="match status" value="1"/>
</dbReference>
<dbReference type="CDD" id="cd07891">
    <property type="entry name" value="CYTH-like_CthTTM-like_1"/>
    <property type="match status" value="1"/>
</dbReference>
<dbReference type="Pfam" id="PF01928">
    <property type="entry name" value="CYTH"/>
    <property type="match status" value="1"/>
</dbReference>
<dbReference type="STRING" id="346185.AAY42_13365"/>
<dbReference type="SMART" id="SM01118">
    <property type="entry name" value="CYTH"/>
    <property type="match status" value="1"/>
</dbReference>
<comment type="caution">
    <text evidence="2">The sequence shown here is derived from an EMBL/GenBank/DDBJ whole genome shotgun (WGS) entry which is preliminary data.</text>
</comment>
<accession>A0A0Q1C0S1</accession>
<sequence length="160" mass="18576">MEHLEIERKFLVKSNAYKDGAKSQTRIVQGFLNTHSERTVRVRIKGEQGFLTIKGMSNESGTTRFEWETEISVAEATNLIDLCEPIILEKIRYEVPVGKHSYEVDEFLGENKGLIVAEIELDHEDEVFKKPDWLGKEVTGEVKYYNSQLSNQPYNQWKKH</sequence>
<dbReference type="PATRIC" id="fig|1547436.3.peg.2759"/>
<proteinExistence type="predicted"/>
<name>A0A0Q1C0S1_9FLAO</name>